<keyword evidence="3" id="KW-1185">Reference proteome</keyword>
<dbReference type="PANTHER" id="PTHR36842">
    <property type="entry name" value="PROTEIN TOLB HOMOLOG"/>
    <property type="match status" value="1"/>
</dbReference>
<name>A0ABS9KFZ3_9BACT</name>
<evidence type="ECO:0000313" key="3">
    <source>
        <dbReference type="Proteomes" id="UP001165366"/>
    </source>
</evidence>
<sequence length="511" mass="56803">MSALIFRYTFPVLISLIIGFALSMTAQNNQNLGIFDNTLDIGDVKHEGNASYNAQTGEYTLTGSGENMWSDNDEFRYLWTTVQGDFILRAEIKFLGDGVDPHRKIGWTVRNTLTANSAMVNAAVHGDGLTSLQYRQSEGAETLESTSSDSLPNIVELSRVDGTYIMKTTKKGEPFTTVEVADVELNNQVFAGIYVSAHNEDVVETAVFKNVRITKPAPSDLVQYQQYLGSRLEVLDIEAGTQKVLHTSERSIQAPNWTVDDERLIFNSNGYLYNYWLDDGKITHLNTGFATNNNNDHVLSFDGTMLAISHHNEADNGNSTIYTLPVEGSDNPKQVTQSGVGASYLHGISPDNQTVIFTGNRNGQYDIYASDVNTMEETQLTDTPHLDDGSEYSPDGEYIYFNSNRTGTMQIWRMDADGSNQTQLTFDENFNDWFPHISPDGEKMVFISYGTDVASGDHPFYKNVTLRMMPVDGGEPEIIAYLYGGQGTINVPSWSPDSKKIAFVSNTGRFY</sequence>
<reference evidence="2" key="2">
    <citation type="submission" date="2024-05" db="EMBL/GenBank/DDBJ databases">
        <title>Rhodohalobacter halophilus gen. nov., sp. nov., a moderately halophilic member of the family Balneolaceae.</title>
        <authorList>
            <person name="Xia J."/>
        </authorList>
    </citation>
    <scope>NUCLEOTIDE SEQUENCE</scope>
    <source>
        <strain evidence="2">WB101</strain>
    </source>
</reference>
<evidence type="ECO:0000256" key="1">
    <source>
        <dbReference type="ARBA" id="ARBA00009820"/>
    </source>
</evidence>
<dbReference type="Pfam" id="PF07676">
    <property type="entry name" value="PD40"/>
    <property type="match status" value="4"/>
</dbReference>
<dbReference type="Gene3D" id="2.120.10.30">
    <property type="entry name" value="TolB, C-terminal domain"/>
    <property type="match status" value="1"/>
</dbReference>
<dbReference type="InterPro" id="IPR011042">
    <property type="entry name" value="6-blade_b-propeller_TolB-like"/>
</dbReference>
<evidence type="ECO:0000313" key="2">
    <source>
        <dbReference type="EMBL" id="MCG2589761.1"/>
    </source>
</evidence>
<reference evidence="2" key="1">
    <citation type="submission" date="2022-01" db="EMBL/GenBank/DDBJ databases">
        <authorList>
            <person name="Wang Y."/>
        </authorList>
    </citation>
    <scope>NUCLEOTIDE SEQUENCE</scope>
    <source>
        <strain evidence="2">WB101</strain>
    </source>
</reference>
<proteinExistence type="inferred from homology"/>
<dbReference type="EMBL" id="JAKLWS010000020">
    <property type="protein sequence ID" value="MCG2589761.1"/>
    <property type="molecule type" value="Genomic_DNA"/>
</dbReference>
<dbReference type="SUPFAM" id="SSF82171">
    <property type="entry name" value="DPP6 N-terminal domain-like"/>
    <property type="match status" value="1"/>
</dbReference>
<protein>
    <recommendedName>
        <fullName evidence="4">Biopolymer transporter TolR</fullName>
    </recommendedName>
</protein>
<comment type="caution">
    <text evidence="2">The sequence shown here is derived from an EMBL/GenBank/DDBJ whole genome shotgun (WGS) entry which is preliminary data.</text>
</comment>
<dbReference type="InterPro" id="IPR011659">
    <property type="entry name" value="WD40"/>
</dbReference>
<dbReference type="Gene3D" id="2.60.120.200">
    <property type="match status" value="1"/>
</dbReference>
<organism evidence="2 3">
    <name type="scientific">Rhodohalobacter sulfatireducens</name>
    <dbReference type="NCBI Taxonomy" id="2911366"/>
    <lineage>
        <taxon>Bacteria</taxon>
        <taxon>Pseudomonadati</taxon>
        <taxon>Balneolota</taxon>
        <taxon>Balneolia</taxon>
        <taxon>Balneolales</taxon>
        <taxon>Balneolaceae</taxon>
        <taxon>Rhodohalobacter</taxon>
    </lineage>
</organism>
<accession>A0ABS9KFZ3</accession>
<dbReference type="PANTHER" id="PTHR36842:SF1">
    <property type="entry name" value="PROTEIN TOLB"/>
    <property type="match status" value="1"/>
</dbReference>
<dbReference type="RefSeq" id="WP_237855119.1">
    <property type="nucleotide sequence ID" value="NZ_JAKLWS010000020.1"/>
</dbReference>
<comment type="similarity">
    <text evidence="1">Belongs to the TolB family.</text>
</comment>
<dbReference type="Proteomes" id="UP001165366">
    <property type="component" value="Unassembled WGS sequence"/>
</dbReference>
<evidence type="ECO:0008006" key="4">
    <source>
        <dbReference type="Google" id="ProtNLM"/>
    </source>
</evidence>
<gene>
    <name evidence="2" type="ORF">L6773_14365</name>
</gene>